<gene>
    <name evidence="13" type="ORF">EW145_g4447</name>
</gene>
<keyword evidence="5" id="KW-0964">Secreted</keyword>
<sequence>MKRVGLFAALTVIPFASAQSSLYGQCGGIGWTGATTCVSGSVCTVLNSYYSQCLPGAASSSESSASSAPVPSTSTVAPSPTSSAPSSTPTTVTGFVKTSGQKFVLNGDTFTVAGTNAYWLAQEMDADIDTAFNDIVTAGLTTVRTWGFNDVTTPQEYGAYYQLWTDGVATFNTGDYGISRFDAVVASAKSHGVRLIVSLTNNWSDYGGMDVYVSQLNPGGTHDTFYTDATVIAAYKNYISEFVGRYEDEPTIMAWELANEPRCSGSTGSVSAACDTTGSTIAAWASEISAYIKSIDSNHLVAIGDEGWFEWTDPPTYPYAPGVGIDFDTNLAIPTLDFGTLHSYPESWGQSANESLWGVQWIADHANSQKTANKPVLIEEFGVTTNQEEIYTGWYNEIISSGMTGDLIWQAGSELSTGPSPQDGYAIYPSNTVYTLQESAAAALKARGPVGLQNITPFSVPPHVGLHIYDTYKNELTTGLNHYPFSRDVFDQIKRYEPEITKQPEWDTACSAFRAFEKDAETAIRSLVQQVNSKPRHSQLYGVSSASEAIRSVKPKLSLGRHAMQSLQKYLIFLRFRNRDTYAKLLKLASEGCLFLRDRNADLSRFQRLRPGDNRRESMTDWKELLKSFIIFFSTDPSQHRTTSFVHECIHRRYENIQDAEICIGLASEPDEYILSAACFGVVEEDGAGNLNDSFYYFFPISPHLTLYMLIEAPFVNSPTSFSHFLDHDAPVPSFLDHDVESSVDVYQRNALLLQTLPRYLIFVSSRSMMRTLTYYNERRWLPENLDYSKLLRGCREESVTHMLLVKASIEVIDLTDEVTLIGKHAISFGSFADIWKGVWSNRQEKGKNLVALKVLRAHLDGNKQERLLERLKTEVKAWYRLEHPHVAKLYGVMQHSNSLAMVSPWCENGTIVKYLRESNPDADRLQLLYEIASGVSYLHSCDPVVVHGDLKGCNILIDAGGHAIITDFGLAKVKEVSEVSELRSSLFAGSTRWMAPELLLAQVEDDRKPPISTFSDVYAFASVCLEVLTGQLPYAKRRNDHGVIMDILNGVKPTSGIQVDIDDSKTEELWSMINECWDKIPRARPGMEKMCDCLKRVRSK</sequence>
<evidence type="ECO:0000256" key="8">
    <source>
        <dbReference type="ARBA" id="ARBA00023295"/>
    </source>
</evidence>
<dbReference type="GO" id="GO:0046355">
    <property type="term" value="P:mannan catabolic process"/>
    <property type="evidence" value="ECO:0007669"/>
    <property type="project" value="UniProtKB-ARBA"/>
</dbReference>
<evidence type="ECO:0000256" key="4">
    <source>
        <dbReference type="ARBA" id="ARBA00012706"/>
    </source>
</evidence>
<organism evidence="13 14">
    <name type="scientific">Phellinidium pouzarii</name>
    <dbReference type="NCBI Taxonomy" id="167371"/>
    <lineage>
        <taxon>Eukaryota</taxon>
        <taxon>Fungi</taxon>
        <taxon>Dikarya</taxon>
        <taxon>Basidiomycota</taxon>
        <taxon>Agaricomycotina</taxon>
        <taxon>Agaricomycetes</taxon>
        <taxon>Hymenochaetales</taxon>
        <taxon>Hymenochaetaceae</taxon>
        <taxon>Phellinidium</taxon>
    </lineage>
</organism>
<dbReference type="Pfam" id="PF00734">
    <property type="entry name" value="CBM_1"/>
    <property type="match status" value="1"/>
</dbReference>
<dbReference type="Gene3D" id="3.20.20.80">
    <property type="entry name" value="Glycosidases"/>
    <property type="match status" value="1"/>
</dbReference>
<dbReference type="EMBL" id="SGPK01000228">
    <property type="protein sequence ID" value="THH05918.1"/>
    <property type="molecule type" value="Genomic_DNA"/>
</dbReference>
<dbReference type="Gene3D" id="1.10.510.10">
    <property type="entry name" value="Transferase(Phosphotransferase) domain 1"/>
    <property type="match status" value="1"/>
</dbReference>
<dbReference type="SMART" id="SM00220">
    <property type="entry name" value="S_TKc"/>
    <property type="match status" value="1"/>
</dbReference>
<dbReference type="PANTHER" id="PTHR31451">
    <property type="match status" value="1"/>
</dbReference>
<dbReference type="InterPro" id="IPR001547">
    <property type="entry name" value="Glyco_hydro_5"/>
</dbReference>
<dbReference type="EC" id="3.2.1.78" evidence="4"/>
<dbReference type="PROSITE" id="PS50011">
    <property type="entry name" value="PROTEIN_KINASE_DOM"/>
    <property type="match status" value="1"/>
</dbReference>
<dbReference type="SUPFAM" id="SSF56112">
    <property type="entry name" value="Protein kinase-like (PK-like)"/>
    <property type="match status" value="1"/>
</dbReference>
<dbReference type="GO" id="GO:0004672">
    <property type="term" value="F:protein kinase activity"/>
    <property type="evidence" value="ECO:0007669"/>
    <property type="project" value="InterPro"/>
</dbReference>
<dbReference type="PROSITE" id="PS51164">
    <property type="entry name" value="CBM1_2"/>
    <property type="match status" value="1"/>
</dbReference>
<dbReference type="InterPro" id="IPR011009">
    <property type="entry name" value="Kinase-like_dom_sf"/>
</dbReference>
<evidence type="ECO:0000256" key="5">
    <source>
        <dbReference type="ARBA" id="ARBA00022525"/>
    </source>
</evidence>
<dbReference type="InterPro" id="IPR000254">
    <property type="entry name" value="CBD"/>
</dbReference>
<dbReference type="AlphaFoldDB" id="A0A4S4L5B1"/>
<evidence type="ECO:0000256" key="7">
    <source>
        <dbReference type="ARBA" id="ARBA00022801"/>
    </source>
</evidence>
<feature type="domain" description="CBM1" evidence="12">
    <location>
        <begin position="18"/>
        <end position="54"/>
    </location>
</feature>
<dbReference type="SUPFAM" id="SSF51445">
    <property type="entry name" value="(Trans)glycosidases"/>
    <property type="match status" value="1"/>
</dbReference>
<comment type="caution">
    <text evidence="13">The sequence shown here is derived from an EMBL/GenBank/DDBJ whole genome shotgun (WGS) entry which is preliminary data.</text>
</comment>
<comment type="similarity">
    <text evidence="3">Belongs to the glycosyl hydrolase 5 (cellulase A) family.</text>
</comment>
<feature type="chain" id="PRO_5020771440" description="mannan endo-1,4-beta-mannosidase" evidence="10">
    <location>
        <begin position="19"/>
        <end position="1101"/>
    </location>
</feature>
<evidence type="ECO:0000256" key="6">
    <source>
        <dbReference type="ARBA" id="ARBA00022729"/>
    </source>
</evidence>
<dbReference type="GO" id="GO:0005524">
    <property type="term" value="F:ATP binding"/>
    <property type="evidence" value="ECO:0007669"/>
    <property type="project" value="InterPro"/>
</dbReference>
<reference evidence="13 14" key="1">
    <citation type="submission" date="2019-02" db="EMBL/GenBank/DDBJ databases">
        <title>Genome sequencing of the rare red list fungi Phellinidium pouzarii.</title>
        <authorList>
            <person name="Buettner E."/>
            <person name="Kellner H."/>
        </authorList>
    </citation>
    <scope>NUCLEOTIDE SEQUENCE [LARGE SCALE GENOMIC DNA]</scope>
    <source>
        <strain evidence="13 14">DSM 108285</strain>
    </source>
</reference>
<dbReference type="PANTHER" id="PTHR31451:SF39">
    <property type="entry name" value="MANNAN ENDO-1,4-BETA-MANNOSIDASE 1"/>
    <property type="match status" value="1"/>
</dbReference>
<proteinExistence type="inferred from homology"/>
<dbReference type="InterPro" id="IPR000719">
    <property type="entry name" value="Prot_kinase_dom"/>
</dbReference>
<accession>A0A4S4L5B1</accession>
<evidence type="ECO:0000256" key="9">
    <source>
        <dbReference type="SAM" id="MobiDB-lite"/>
    </source>
</evidence>
<dbReference type="SUPFAM" id="SSF57180">
    <property type="entry name" value="Cellulose-binding domain"/>
    <property type="match status" value="1"/>
</dbReference>
<evidence type="ECO:0000256" key="2">
    <source>
        <dbReference type="ARBA" id="ARBA00004613"/>
    </source>
</evidence>
<dbReference type="GO" id="GO:0005576">
    <property type="term" value="C:extracellular region"/>
    <property type="evidence" value="ECO:0007669"/>
    <property type="project" value="UniProtKB-SubCell"/>
</dbReference>
<dbReference type="InterPro" id="IPR035971">
    <property type="entry name" value="CBD_sf"/>
</dbReference>
<dbReference type="PROSITE" id="PS00562">
    <property type="entry name" value="CBM1_1"/>
    <property type="match status" value="1"/>
</dbReference>
<evidence type="ECO:0000259" key="12">
    <source>
        <dbReference type="PROSITE" id="PS51164"/>
    </source>
</evidence>
<dbReference type="InterPro" id="IPR001245">
    <property type="entry name" value="Ser-Thr/Tyr_kinase_cat_dom"/>
</dbReference>
<evidence type="ECO:0000313" key="14">
    <source>
        <dbReference type="Proteomes" id="UP000308199"/>
    </source>
</evidence>
<dbReference type="PROSITE" id="PS00108">
    <property type="entry name" value="PROTEIN_KINASE_ST"/>
    <property type="match status" value="1"/>
</dbReference>
<evidence type="ECO:0000256" key="1">
    <source>
        <dbReference type="ARBA" id="ARBA00001678"/>
    </source>
</evidence>
<dbReference type="InterPro" id="IPR008271">
    <property type="entry name" value="Ser/Thr_kinase_AS"/>
</dbReference>
<evidence type="ECO:0000256" key="10">
    <source>
        <dbReference type="SAM" id="SignalP"/>
    </source>
</evidence>
<comment type="catalytic activity">
    <reaction evidence="1">
        <text>Random hydrolysis of (1-&gt;4)-beta-D-mannosidic linkages in mannans, galactomannans and glucomannans.</text>
        <dbReference type="EC" id="3.2.1.78"/>
    </reaction>
</comment>
<dbReference type="OrthoDB" id="6718656at2759"/>
<dbReference type="GO" id="GO:0030248">
    <property type="term" value="F:cellulose binding"/>
    <property type="evidence" value="ECO:0007669"/>
    <property type="project" value="InterPro"/>
</dbReference>
<keyword evidence="7" id="KW-0378">Hydrolase</keyword>
<dbReference type="Pfam" id="PF00150">
    <property type="entry name" value="Cellulase"/>
    <property type="match status" value="1"/>
</dbReference>
<feature type="region of interest" description="Disordered" evidence="9">
    <location>
        <begin position="62"/>
        <end position="91"/>
    </location>
</feature>
<dbReference type="InterPro" id="IPR017853">
    <property type="entry name" value="GH"/>
</dbReference>
<keyword evidence="14" id="KW-1185">Reference proteome</keyword>
<dbReference type="InterPro" id="IPR045053">
    <property type="entry name" value="MAN-like"/>
</dbReference>
<evidence type="ECO:0000256" key="3">
    <source>
        <dbReference type="ARBA" id="ARBA00005641"/>
    </source>
</evidence>
<evidence type="ECO:0000259" key="11">
    <source>
        <dbReference type="PROSITE" id="PS50011"/>
    </source>
</evidence>
<name>A0A4S4L5B1_9AGAM</name>
<dbReference type="Proteomes" id="UP000308199">
    <property type="component" value="Unassembled WGS sequence"/>
</dbReference>
<dbReference type="Pfam" id="PF07714">
    <property type="entry name" value="PK_Tyr_Ser-Thr"/>
    <property type="match status" value="1"/>
</dbReference>
<evidence type="ECO:0000313" key="13">
    <source>
        <dbReference type="EMBL" id="THH05918.1"/>
    </source>
</evidence>
<keyword evidence="6 10" id="KW-0732">Signal</keyword>
<protein>
    <recommendedName>
        <fullName evidence="4">mannan endo-1,4-beta-mannosidase</fullName>
        <ecNumber evidence="4">3.2.1.78</ecNumber>
    </recommendedName>
</protein>
<feature type="domain" description="Protein kinase" evidence="11">
    <location>
        <begin position="821"/>
        <end position="1101"/>
    </location>
</feature>
<dbReference type="SMART" id="SM00236">
    <property type="entry name" value="fCBD"/>
    <property type="match status" value="1"/>
</dbReference>
<comment type="subcellular location">
    <subcellularLocation>
        <location evidence="2">Secreted</location>
    </subcellularLocation>
</comment>
<feature type="signal peptide" evidence="10">
    <location>
        <begin position="1"/>
        <end position="18"/>
    </location>
</feature>
<dbReference type="GO" id="GO:0016985">
    <property type="term" value="F:mannan endo-1,4-beta-mannosidase activity"/>
    <property type="evidence" value="ECO:0007669"/>
    <property type="project" value="UniProtKB-EC"/>
</dbReference>
<keyword evidence="8" id="KW-0326">Glycosidase</keyword>